<sequence>MIPEMPNLDMFLEEVQQEQQYDIDLGTGFLFDFKNNQFVIQNGRRVEVNDIEAVKMWMMKILLTEKYQYSIYANYPDIKEFEYGTLTEFCIGRVMTDDMRMQLQENIEQSATRHPRVAFLSEWRFEKDEDKLTVHFRVNLVDEQSFEMEVPLSGNG</sequence>
<evidence type="ECO:0000313" key="3">
    <source>
        <dbReference type="Proteomes" id="UP000037269"/>
    </source>
</evidence>
<dbReference type="Pfam" id="PF10934">
    <property type="entry name" value="Sheath_initiator"/>
    <property type="match status" value="1"/>
</dbReference>
<dbReference type="EMBL" id="FNED01000008">
    <property type="protein sequence ID" value="SDI84366.1"/>
    <property type="molecule type" value="Genomic_DNA"/>
</dbReference>
<reference evidence="2 4" key="2">
    <citation type="submission" date="2016-10" db="EMBL/GenBank/DDBJ databases">
        <authorList>
            <person name="de Groot N.N."/>
        </authorList>
    </citation>
    <scope>NUCLEOTIDE SEQUENCE [LARGE SCALE GENOMIC DNA]</scope>
    <source>
        <strain evidence="2 4">DSM 2895</strain>
    </source>
</reference>
<keyword evidence="3" id="KW-1185">Reference proteome</keyword>
<dbReference type="RefSeq" id="WP_043065767.1">
    <property type="nucleotide sequence ID" value="NZ_BJOA01000242.1"/>
</dbReference>
<accession>A0A0D1XVR4</accession>
<dbReference type="STRING" id="47500.AF333_30620"/>
<dbReference type="AlphaFoldDB" id="A0A0D1XVR4"/>
<dbReference type="PATRIC" id="fig|47500.8.peg.6532"/>
<evidence type="ECO:0000313" key="1">
    <source>
        <dbReference type="EMBL" id="KON84289.1"/>
    </source>
</evidence>
<dbReference type="Proteomes" id="UP000182836">
    <property type="component" value="Unassembled WGS sequence"/>
</dbReference>
<dbReference type="OrthoDB" id="89089at2"/>
<gene>
    <name evidence="1" type="ORF">AF333_30620</name>
    <name evidence="2" type="ORF">SAMN04487909_108140</name>
</gene>
<dbReference type="Proteomes" id="UP000037269">
    <property type="component" value="Unassembled WGS sequence"/>
</dbReference>
<dbReference type="InterPro" id="IPR020288">
    <property type="entry name" value="Sheath_initiator"/>
</dbReference>
<dbReference type="EMBL" id="LGUG01000013">
    <property type="protein sequence ID" value="KON84289.1"/>
    <property type="molecule type" value="Genomic_DNA"/>
</dbReference>
<proteinExistence type="predicted"/>
<evidence type="ECO:0008006" key="5">
    <source>
        <dbReference type="Google" id="ProtNLM"/>
    </source>
</evidence>
<name>A0A0D1XVR4_ANEMI</name>
<organism evidence="1 3">
    <name type="scientific">Aneurinibacillus migulanus</name>
    <name type="common">Bacillus migulanus</name>
    <dbReference type="NCBI Taxonomy" id="47500"/>
    <lineage>
        <taxon>Bacteria</taxon>
        <taxon>Bacillati</taxon>
        <taxon>Bacillota</taxon>
        <taxon>Bacilli</taxon>
        <taxon>Bacillales</taxon>
        <taxon>Paenibacillaceae</taxon>
        <taxon>Aneurinibacillus group</taxon>
        <taxon>Aneurinibacillus</taxon>
    </lineage>
</organism>
<dbReference type="GeneID" id="42309478"/>
<evidence type="ECO:0000313" key="2">
    <source>
        <dbReference type="EMBL" id="SDI84366.1"/>
    </source>
</evidence>
<evidence type="ECO:0000313" key="4">
    <source>
        <dbReference type="Proteomes" id="UP000182836"/>
    </source>
</evidence>
<protein>
    <recommendedName>
        <fullName evidence="5">DUF2634 domain-containing protein</fullName>
    </recommendedName>
</protein>
<reference evidence="1 3" key="1">
    <citation type="submission" date="2015-07" db="EMBL/GenBank/DDBJ databases">
        <title>Fjat-14205 dsm 2895.</title>
        <authorList>
            <person name="Liu B."/>
            <person name="Wang J."/>
            <person name="Zhu Y."/>
            <person name="Liu G."/>
            <person name="Chen Q."/>
            <person name="Chen Z."/>
            <person name="Lan J."/>
            <person name="Che J."/>
            <person name="Ge C."/>
            <person name="Shi H."/>
            <person name="Pan Z."/>
            <person name="Liu X."/>
        </authorList>
    </citation>
    <scope>NUCLEOTIDE SEQUENCE [LARGE SCALE GENOMIC DNA]</scope>
    <source>
        <strain evidence="1 3">DSM 2895</strain>
    </source>
</reference>